<dbReference type="PANTHER" id="PTHR47660:SF2">
    <property type="entry name" value="TRANSCRIPTION FACTOR WITH C2H2 AND ZN(2)-CYS(6) DNA BINDING DOMAIN (EUROFUNG)"/>
    <property type="match status" value="1"/>
</dbReference>
<keyword evidence="3" id="KW-0805">Transcription regulation</keyword>
<evidence type="ECO:0000259" key="8">
    <source>
        <dbReference type="PROSITE" id="PS50048"/>
    </source>
</evidence>
<dbReference type="InterPro" id="IPR036864">
    <property type="entry name" value="Zn2-C6_fun-type_DNA-bd_sf"/>
</dbReference>
<dbReference type="InterPro" id="IPR001138">
    <property type="entry name" value="Zn2Cys6_DnaBD"/>
</dbReference>
<dbReference type="SUPFAM" id="SSF57667">
    <property type="entry name" value="beta-beta-alpha zinc fingers"/>
    <property type="match status" value="1"/>
</dbReference>
<dbReference type="Pfam" id="PF00096">
    <property type="entry name" value="zf-C2H2"/>
    <property type="match status" value="2"/>
</dbReference>
<evidence type="ECO:0000256" key="7">
    <source>
        <dbReference type="SAM" id="MobiDB-lite"/>
    </source>
</evidence>
<feature type="compositionally biased region" description="Polar residues" evidence="7">
    <location>
        <begin position="243"/>
        <end position="263"/>
    </location>
</feature>
<feature type="region of interest" description="Disordered" evidence="7">
    <location>
        <begin position="13"/>
        <end position="104"/>
    </location>
</feature>
<evidence type="ECO:0000256" key="4">
    <source>
        <dbReference type="ARBA" id="ARBA00023163"/>
    </source>
</evidence>
<dbReference type="PROSITE" id="PS50048">
    <property type="entry name" value="ZN2_CY6_FUNGAL_2"/>
    <property type="match status" value="1"/>
</dbReference>
<dbReference type="PROSITE" id="PS00028">
    <property type="entry name" value="ZINC_FINGER_C2H2_1"/>
    <property type="match status" value="2"/>
</dbReference>
<keyword evidence="2" id="KW-0862">Zinc</keyword>
<dbReference type="CDD" id="cd00067">
    <property type="entry name" value="GAL4"/>
    <property type="match status" value="1"/>
</dbReference>
<evidence type="ECO:0000256" key="6">
    <source>
        <dbReference type="PROSITE-ProRule" id="PRU00042"/>
    </source>
</evidence>
<keyword evidence="5" id="KW-0539">Nucleus</keyword>
<feature type="domain" description="C2H2-type" evidence="9">
    <location>
        <begin position="109"/>
        <end position="136"/>
    </location>
</feature>
<dbReference type="Pfam" id="PF00172">
    <property type="entry name" value="Zn_clus"/>
    <property type="match status" value="1"/>
</dbReference>
<comment type="caution">
    <text evidence="10">The sequence shown here is derived from an EMBL/GenBank/DDBJ whole genome shotgun (WGS) entry which is preliminary data.</text>
</comment>
<keyword evidence="11" id="KW-1185">Reference proteome</keyword>
<dbReference type="SMART" id="SM00066">
    <property type="entry name" value="GAL4"/>
    <property type="match status" value="1"/>
</dbReference>
<protein>
    <submittedName>
        <fullName evidence="10">Uncharacterized protein</fullName>
    </submittedName>
</protein>
<dbReference type="Gene3D" id="3.30.160.60">
    <property type="entry name" value="Classic Zinc Finger"/>
    <property type="match status" value="2"/>
</dbReference>
<feature type="domain" description="Zn(2)-C6 fungal-type" evidence="8">
    <location>
        <begin position="184"/>
        <end position="213"/>
    </location>
</feature>
<keyword evidence="6" id="KW-0863">Zinc-finger</keyword>
<dbReference type="PANTHER" id="PTHR47660">
    <property type="entry name" value="TRANSCRIPTION FACTOR WITH C2H2 AND ZN(2)-CYS(6) DNA BINDING DOMAIN (EUROFUNG)-RELATED-RELATED"/>
    <property type="match status" value="1"/>
</dbReference>
<proteinExistence type="predicted"/>
<name>A0ABR2V3Z1_9PEZI</name>
<feature type="domain" description="C2H2-type" evidence="9">
    <location>
        <begin position="137"/>
        <end position="164"/>
    </location>
</feature>
<feature type="region of interest" description="Disordered" evidence="7">
    <location>
        <begin position="157"/>
        <end position="180"/>
    </location>
</feature>
<gene>
    <name evidence="10" type="ORF">SUNI508_05557</name>
</gene>
<dbReference type="Gene3D" id="4.10.240.10">
    <property type="entry name" value="Zn(2)-C6 fungal-type DNA-binding domain"/>
    <property type="match status" value="1"/>
</dbReference>
<sequence length="981" mass="109395">MSANSLSHLLHANAGPEAHRVPTGPDPNYTIATPSGPPAPPLQLQQVPASHIASPYSSVPPPPLLPPTSTPQPQLNAGGLPPNSQNATTASVGPQTPAGRSHSLTQSLYQCADCQKRYSRPEHLARHIQTHTLGKRFSCQICGKAFARADLLKRHAANHDNDGDPSKKRRRTDTSPNAGRVSHACKACATARVKCEEVKPCTRCRNRNLDCEYNSSEAGSAAAMHLLHLSAQAHSGSDEMGQGSYQDSAGHMQPTNGSPSTAGYVSVKPEESQAPGQLPTPETMGEQAGQIQAFANPSSYVNSNSMVDMTRMPFNEFLRDVLYDGSLNNAARPEESQGLAVLDFCDDANYELTDMDFGLLDHWNLDEAKNPQAATQAATPQTDDSTVDMSQMRQNLVKIWTNSPWRWIPGERDSVYAEYGNLPIPHRDAASQRFQESQKQMDRVIKDKLDSASRDKILSVVLQTVKTDAMRLRIASSFPSAEVMDTLAHIYLAAHLCSVSCWIHWGTFTLNSQWPEWLGIVAAAGAVLTPVATLRKFGFAIQEAMRICVPGRFEENNNRTQNLGLVQTLVLVQDIGLWSGNRRKMEIAECHLLVPITMLRYRGKFQRSSYPQIIVEATDEGEVLEEKWRRWYEAESWKRLVFHCYLRDAEASMTTLAPPTISYSELTLPLPESRDLWFARNAAEWKRQYLARASGQGRRPPSLPDLIRDVNMLTANYQRLDAQYAISIYLHCFWNLILEWRQLSAVHRSNSFVNNYQASPHLILNGRHQELCRSLQSFQVVTSDWHASLSAQENLLLNLLMMNLHVSMDDLQLFAGKEGEEQARRVYPILQQWSESPDARRAVWHAGQILRQAKLFPSGHLKNFYAVGVHHAALALWAFGVVIKATRHQSTPSEHQETVLIDSLESNQVQRYISFGQGRPSIRTRDDQRVECLEDPKACMEIVEGIFRGNYTKMDVPPPIVENLCGLLKQLAGAAWAVGLG</sequence>
<dbReference type="Pfam" id="PF04082">
    <property type="entry name" value="Fungal_trans"/>
    <property type="match status" value="1"/>
</dbReference>
<dbReference type="PROSITE" id="PS00463">
    <property type="entry name" value="ZN2_CY6_FUNGAL_1"/>
    <property type="match status" value="1"/>
</dbReference>
<organism evidence="10 11">
    <name type="scientific">Seiridium unicorne</name>
    <dbReference type="NCBI Taxonomy" id="138068"/>
    <lineage>
        <taxon>Eukaryota</taxon>
        <taxon>Fungi</taxon>
        <taxon>Dikarya</taxon>
        <taxon>Ascomycota</taxon>
        <taxon>Pezizomycotina</taxon>
        <taxon>Sordariomycetes</taxon>
        <taxon>Xylariomycetidae</taxon>
        <taxon>Amphisphaeriales</taxon>
        <taxon>Sporocadaceae</taxon>
        <taxon>Seiridium</taxon>
    </lineage>
</organism>
<evidence type="ECO:0000313" key="10">
    <source>
        <dbReference type="EMBL" id="KAK9421627.1"/>
    </source>
</evidence>
<evidence type="ECO:0000256" key="5">
    <source>
        <dbReference type="ARBA" id="ARBA00023242"/>
    </source>
</evidence>
<dbReference type="PROSITE" id="PS50157">
    <property type="entry name" value="ZINC_FINGER_C2H2_2"/>
    <property type="match status" value="2"/>
</dbReference>
<keyword evidence="4" id="KW-0804">Transcription</keyword>
<dbReference type="Proteomes" id="UP001408356">
    <property type="component" value="Unassembled WGS sequence"/>
</dbReference>
<dbReference type="InterPro" id="IPR013087">
    <property type="entry name" value="Znf_C2H2_type"/>
</dbReference>
<dbReference type="InterPro" id="IPR036236">
    <property type="entry name" value="Znf_C2H2_sf"/>
</dbReference>
<feature type="region of interest" description="Disordered" evidence="7">
    <location>
        <begin position="233"/>
        <end position="283"/>
    </location>
</feature>
<dbReference type="CDD" id="cd12148">
    <property type="entry name" value="fungal_TF_MHR"/>
    <property type="match status" value="1"/>
</dbReference>
<evidence type="ECO:0000259" key="9">
    <source>
        <dbReference type="PROSITE" id="PS50157"/>
    </source>
</evidence>
<evidence type="ECO:0000256" key="2">
    <source>
        <dbReference type="ARBA" id="ARBA00022833"/>
    </source>
</evidence>
<reference evidence="10 11" key="1">
    <citation type="journal article" date="2024" name="J. Plant Pathol.">
        <title>Sequence and assembly of the genome of Seiridium unicorne, isolate CBS 538.82, causal agent of cypress canker disease.</title>
        <authorList>
            <person name="Scali E."/>
            <person name="Rocca G.D."/>
            <person name="Danti R."/>
            <person name="Garbelotto M."/>
            <person name="Barberini S."/>
            <person name="Baroncelli R."/>
            <person name="Emiliani G."/>
        </authorList>
    </citation>
    <scope>NUCLEOTIDE SEQUENCE [LARGE SCALE GENOMIC DNA]</scope>
    <source>
        <strain evidence="10 11">BM-138-508</strain>
    </source>
</reference>
<evidence type="ECO:0000256" key="3">
    <source>
        <dbReference type="ARBA" id="ARBA00023015"/>
    </source>
</evidence>
<feature type="compositionally biased region" description="Pro residues" evidence="7">
    <location>
        <begin position="58"/>
        <end position="70"/>
    </location>
</feature>
<feature type="compositionally biased region" description="Polar residues" evidence="7">
    <location>
        <begin position="82"/>
        <end position="94"/>
    </location>
</feature>
<dbReference type="SUPFAM" id="SSF57701">
    <property type="entry name" value="Zn2/Cys6 DNA-binding domain"/>
    <property type="match status" value="1"/>
</dbReference>
<keyword evidence="1" id="KW-0479">Metal-binding</keyword>
<feature type="compositionally biased region" description="Low complexity" evidence="7">
    <location>
        <begin position="42"/>
        <end position="57"/>
    </location>
</feature>
<evidence type="ECO:0000313" key="11">
    <source>
        <dbReference type="Proteomes" id="UP001408356"/>
    </source>
</evidence>
<dbReference type="EMBL" id="JARVKF010000168">
    <property type="protein sequence ID" value="KAK9421627.1"/>
    <property type="molecule type" value="Genomic_DNA"/>
</dbReference>
<evidence type="ECO:0000256" key="1">
    <source>
        <dbReference type="ARBA" id="ARBA00022723"/>
    </source>
</evidence>
<accession>A0ABR2V3Z1</accession>
<dbReference type="InterPro" id="IPR007219">
    <property type="entry name" value="XnlR_reg_dom"/>
</dbReference>
<dbReference type="SMART" id="SM00355">
    <property type="entry name" value="ZnF_C2H2"/>
    <property type="match status" value="2"/>
</dbReference>
<feature type="compositionally biased region" description="Basic and acidic residues" evidence="7">
    <location>
        <begin position="157"/>
        <end position="166"/>
    </location>
</feature>